<dbReference type="SMART" id="SM00421">
    <property type="entry name" value="HTH_LUXR"/>
    <property type="match status" value="1"/>
</dbReference>
<evidence type="ECO:0000313" key="5">
    <source>
        <dbReference type="EMBL" id="MCU6766800.1"/>
    </source>
</evidence>
<gene>
    <name evidence="5" type="ORF">OCV61_15560</name>
</gene>
<dbReference type="Gene3D" id="3.40.50.300">
    <property type="entry name" value="P-loop containing nucleotide triphosphate hydrolases"/>
    <property type="match status" value="1"/>
</dbReference>
<evidence type="ECO:0000313" key="6">
    <source>
        <dbReference type="Proteomes" id="UP001652409"/>
    </source>
</evidence>
<dbReference type="InterPro" id="IPR016032">
    <property type="entry name" value="Sig_transdc_resp-reg_C-effctor"/>
</dbReference>
<comment type="caution">
    <text evidence="5">The sequence shown here is derived from an EMBL/GenBank/DDBJ whole genome shotgun (WGS) entry which is preliminary data.</text>
</comment>
<dbReference type="CDD" id="cd06170">
    <property type="entry name" value="LuxR_C_like"/>
    <property type="match status" value="1"/>
</dbReference>
<evidence type="ECO:0000256" key="3">
    <source>
        <dbReference type="ARBA" id="ARBA00023163"/>
    </source>
</evidence>
<proteinExistence type="predicted"/>
<feature type="domain" description="HTH luxR-type" evidence="4">
    <location>
        <begin position="782"/>
        <end position="847"/>
    </location>
</feature>
<dbReference type="PRINTS" id="PR00038">
    <property type="entry name" value="HTHLUXR"/>
</dbReference>
<organism evidence="5 6">
    <name type="scientific">Blautia ammoniilytica</name>
    <dbReference type="NCBI Taxonomy" id="2981782"/>
    <lineage>
        <taxon>Bacteria</taxon>
        <taxon>Bacillati</taxon>
        <taxon>Bacillota</taxon>
        <taxon>Clostridia</taxon>
        <taxon>Lachnospirales</taxon>
        <taxon>Lachnospiraceae</taxon>
        <taxon>Blautia</taxon>
    </lineage>
</organism>
<dbReference type="InterPro" id="IPR027417">
    <property type="entry name" value="P-loop_NTPase"/>
</dbReference>
<keyword evidence="2" id="KW-0238">DNA-binding</keyword>
<dbReference type="InterPro" id="IPR059106">
    <property type="entry name" value="WHD_MalT"/>
</dbReference>
<dbReference type="Gene3D" id="1.10.10.10">
    <property type="entry name" value="Winged helix-like DNA-binding domain superfamily/Winged helix DNA-binding domain"/>
    <property type="match status" value="1"/>
</dbReference>
<dbReference type="Proteomes" id="UP001652409">
    <property type="component" value="Unassembled WGS sequence"/>
</dbReference>
<evidence type="ECO:0000259" key="4">
    <source>
        <dbReference type="PROSITE" id="PS50043"/>
    </source>
</evidence>
<dbReference type="EMBL" id="JAOQJL010000040">
    <property type="protein sequence ID" value="MCU6766800.1"/>
    <property type="molecule type" value="Genomic_DNA"/>
</dbReference>
<dbReference type="PANTHER" id="PTHR44688:SF16">
    <property type="entry name" value="DNA-BINDING TRANSCRIPTIONAL ACTIVATOR DEVR_DOSR"/>
    <property type="match status" value="1"/>
</dbReference>
<dbReference type="InterPro" id="IPR000792">
    <property type="entry name" value="Tscrpt_reg_LuxR_C"/>
</dbReference>
<evidence type="ECO:0000256" key="2">
    <source>
        <dbReference type="ARBA" id="ARBA00023125"/>
    </source>
</evidence>
<reference evidence="5 6" key="1">
    <citation type="journal article" date="2021" name="ISME Commun">
        <title>Automated analysis of genomic sequences facilitates high-throughput and comprehensive description of bacteria.</title>
        <authorList>
            <person name="Hitch T.C.A."/>
        </authorList>
    </citation>
    <scope>NUCLEOTIDE SEQUENCE [LARGE SCALE GENOMIC DNA]</scope>
    <source>
        <strain evidence="5 6">Sanger_23</strain>
    </source>
</reference>
<keyword evidence="3" id="KW-0804">Transcription</keyword>
<keyword evidence="1" id="KW-0805">Transcription regulation</keyword>
<dbReference type="InterPro" id="IPR036388">
    <property type="entry name" value="WH-like_DNA-bd_sf"/>
</dbReference>
<dbReference type="PROSITE" id="PS50043">
    <property type="entry name" value="HTH_LUXR_2"/>
    <property type="match status" value="1"/>
</dbReference>
<dbReference type="SUPFAM" id="SSF46894">
    <property type="entry name" value="C-terminal effector domain of the bipartite response regulators"/>
    <property type="match status" value="1"/>
</dbReference>
<protein>
    <submittedName>
        <fullName evidence="5">LuxR C-terminal-related transcriptional regulator</fullName>
    </submittedName>
</protein>
<accession>A0ABT2TX54</accession>
<sequence length="850" mass="98000">MKKDFRNIYISDYLKNSLVLISQCVMTTVTAPMGYGKTTAVSWYLARMEKKKNTDVIRISTYSDSLPVFWKSVQSAFSYAGYDMLDDCECPTDEASAAFLSDLFCRTLKGETDSYIFIDDFHLLANRKAADYLGELGSRLPENVHLIISSREQIFSDRIVIRLGRNLNQISLRHLRLNEKELTVYAQKCGMELSEQQLDKLFRSSEGWFSAVYLNFCYLEEYGTFPDKKADIYKMLVSTMIRPLTETQQNFLAVMGLADEFTAEMARTVTDMENAEDILSSMTEKNAFVSYFADRGIFRFHHMMKECAEQLFSSFGKEKQTLYLNRYGAWYEDKGLYIHALSSYKESGNFHAMLQVIQKDAGILLASLKPETVEELLVECPEEILKEHPFAVLVLMRSMFNWKKIPQMMKLKEILLQSVEEHTEMTREERGNLLGECDLILSFLMYNDISKMSQLHRSASAQMSRPAISIQSNGGWTFGSPSVLMMFHRDAGSLDQELKEMNECMPHYYKITNGHGQGAEMLMAAEAKYMQGHMVDAQIELEQVYSHIEGNNQENIRLCCDFLALRLALLAGFSVRQTIEQRREEILKRHNTAWLNLFDSACGYYYALAGVNDRIPSLFREHMLYQVNFLAPGRPMMEMIENQIYLTQGEYIKVIGKSESLLEMCRNFHYGLVAIHIEIQTAAAYEQLGKREKAGRCISQALKEAIPDQLLMPFAENYPYISELLRERLLLAEKRQESGSYKETMTFAEAAPAKEMQFIKRIIGIGEGFERQREMLCKEAAYPAQFGILTQQELRIVELMSERLTNKEIAVQMFLSEGTIKQYINQIYSKLHIEGDTRIKRKKLLDQLNM</sequence>
<dbReference type="Pfam" id="PF00196">
    <property type="entry name" value="GerE"/>
    <property type="match status" value="1"/>
</dbReference>
<dbReference type="Pfam" id="PF25873">
    <property type="entry name" value="WHD_MalT"/>
    <property type="match status" value="1"/>
</dbReference>
<dbReference type="RefSeq" id="WP_262583179.1">
    <property type="nucleotide sequence ID" value="NZ_JAOQJL010000040.1"/>
</dbReference>
<name>A0ABT2TX54_9FIRM</name>
<keyword evidence="6" id="KW-1185">Reference proteome</keyword>
<dbReference type="PANTHER" id="PTHR44688">
    <property type="entry name" value="DNA-BINDING TRANSCRIPTIONAL ACTIVATOR DEVR_DOSR"/>
    <property type="match status" value="1"/>
</dbReference>
<evidence type="ECO:0000256" key="1">
    <source>
        <dbReference type="ARBA" id="ARBA00023015"/>
    </source>
</evidence>
<dbReference type="SUPFAM" id="SSF52540">
    <property type="entry name" value="P-loop containing nucleoside triphosphate hydrolases"/>
    <property type="match status" value="1"/>
</dbReference>